<evidence type="ECO:0000313" key="2">
    <source>
        <dbReference type="EMBL" id="SSX29084.1"/>
    </source>
</evidence>
<reference evidence="2" key="2">
    <citation type="submission" date="2018-07" db="EMBL/GenBank/DDBJ databases">
        <authorList>
            <person name="Quirk P.G."/>
            <person name="Krulwich T.A."/>
        </authorList>
    </citation>
    <scope>NUCLEOTIDE SEQUENCE</scope>
</reference>
<sequence>MFRQCNCLSSPLPHYAQITVYCFGVLRQPLYSVDLQDWTKNLYQDQCLDGKLVSRILLSVAHEDNCCSPGIPFNETKMKKLDAMNLEITLNVKTNRPPL</sequence>
<proteinExistence type="predicted"/>
<dbReference type="AlphaFoldDB" id="A0A336KV88"/>
<dbReference type="EMBL" id="UFQS01001136">
    <property type="protein sequence ID" value="SSX09174.1"/>
    <property type="molecule type" value="Genomic_DNA"/>
</dbReference>
<organism evidence="1">
    <name type="scientific">Culicoides sonorensis</name>
    <name type="common">Biting midge</name>
    <dbReference type="NCBI Taxonomy" id="179676"/>
    <lineage>
        <taxon>Eukaryota</taxon>
        <taxon>Metazoa</taxon>
        <taxon>Ecdysozoa</taxon>
        <taxon>Arthropoda</taxon>
        <taxon>Hexapoda</taxon>
        <taxon>Insecta</taxon>
        <taxon>Pterygota</taxon>
        <taxon>Neoptera</taxon>
        <taxon>Endopterygota</taxon>
        <taxon>Diptera</taxon>
        <taxon>Nematocera</taxon>
        <taxon>Chironomoidea</taxon>
        <taxon>Ceratopogonidae</taxon>
        <taxon>Ceratopogoninae</taxon>
        <taxon>Culicoides</taxon>
        <taxon>Monoculicoides</taxon>
    </lineage>
</organism>
<evidence type="ECO:0000313" key="1">
    <source>
        <dbReference type="EMBL" id="SSX09174.1"/>
    </source>
</evidence>
<dbReference type="VEuPathDB" id="VectorBase:CSON000825"/>
<gene>
    <name evidence="1" type="primary">CSON000825</name>
</gene>
<dbReference type="EMBL" id="UFQT01001136">
    <property type="protein sequence ID" value="SSX29084.1"/>
    <property type="molecule type" value="Genomic_DNA"/>
</dbReference>
<accession>A0A336KV88</accession>
<name>A0A336KV88_CULSO</name>
<protein>
    <submittedName>
        <fullName evidence="1">CSON000825 protein</fullName>
    </submittedName>
</protein>
<reference evidence="1" key="1">
    <citation type="submission" date="2018-04" db="EMBL/GenBank/DDBJ databases">
        <authorList>
            <person name="Go L.Y."/>
            <person name="Mitchell J.A."/>
        </authorList>
    </citation>
    <scope>NUCLEOTIDE SEQUENCE</scope>
    <source>
        <tissue evidence="1">Whole organism</tissue>
    </source>
</reference>